<evidence type="ECO:0000313" key="2">
    <source>
        <dbReference type="EMBL" id="CAG8671244.1"/>
    </source>
</evidence>
<dbReference type="PANTHER" id="PTHR32046">
    <property type="entry name" value="G DOMAIN-CONTAINING PROTEIN"/>
    <property type="match status" value="1"/>
</dbReference>
<dbReference type="InterPro" id="IPR027417">
    <property type="entry name" value="P-loop_NTPase"/>
</dbReference>
<keyword evidence="1" id="KW-0175">Coiled coil</keyword>
<dbReference type="EMBL" id="CAJVPZ010016179">
    <property type="protein sequence ID" value="CAG8671244.1"/>
    <property type="molecule type" value="Genomic_DNA"/>
</dbReference>
<name>A0A9N9EB14_9GLOM</name>
<evidence type="ECO:0000313" key="3">
    <source>
        <dbReference type="Proteomes" id="UP000789396"/>
    </source>
</evidence>
<protein>
    <submittedName>
        <fullName evidence="2">10121_t:CDS:1</fullName>
    </submittedName>
</protein>
<organism evidence="2 3">
    <name type="scientific">Racocetra fulgida</name>
    <dbReference type="NCBI Taxonomy" id="60492"/>
    <lineage>
        <taxon>Eukaryota</taxon>
        <taxon>Fungi</taxon>
        <taxon>Fungi incertae sedis</taxon>
        <taxon>Mucoromycota</taxon>
        <taxon>Glomeromycotina</taxon>
        <taxon>Glomeromycetes</taxon>
        <taxon>Diversisporales</taxon>
        <taxon>Gigasporaceae</taxon>
        <taxon>Racocetra</taxon>
    </lineage>
</organism>
<reference evidence="2" key="1">
    <citation type="submission" date="2021-06" db="EMBL/GenBank/DDBJ databases">
        <authorList>
            <person name="Kallberg Y."/>
            <person name="Tangrot J."/>
            <person name="Rosling A."/>
        </authorList>
    </citation>
    <scope>NUCLEOTIDE SEQUENCE</scope>
    <source>
        <strain evidence="2">IN212</strain>
    </source>
</reference>
<dbReference type="SUPFAM" id="SSF52540">
    <property type="entry name" value="P-loop containing nucleoside triphosphate hydrolases"/>
    <property type="match status" value="1"/>
</dbReference>
<dbReference type="AlphaFoldDB" id="A0A9N9EB14"/>
<gene>
    <name evidence="2" type="ORF">RFULGI_LOCUS9239</name>
</gene>
<proteinExistence type="predicted"/>
<feature type="coiled-coil region" evidence="1">
    <location>
        <begin position="195"/>
        <end position="232"/>
    </location>
</feature>
<dbReference type="OrthoDB" id="2611327at2759"/>
<dbReference type="Proteomes" id="UP000789396">
    <property type="component" value="Unassembled WGS sequence"/>
</dbReference>
<sequence>MYNNARILTKLLFLFVEKEIRNNIDNDYFLAMRWQQVYDREGTNNEEPGVYKILLLGGTGTGKSTIINMVTNYFLGGTLDQPKVVIPTKYYKVTEIKQDDKNIKEIIDTAISAGSLSAIVVIANGTEARVTPSIRNTLVRLANNLPDNLMGDNEARSEITQHWNKSITTINKLLETVTELAVVSTKAFELMRDLRNRIKSEIAKVTQDIANIQQVQDRLEAAQKALQKAGDQKKAFSNYTTSETITLKKIVESNKHSTVCTLHLKDDVICHENCSLSKETRQGTNHFVSCYCMGGGNKCRQCGCGAG</sequence>
<evidence type="ECO:0000256" key="1">
    <source>
        <dbReference type="SAM" id="Coils"/>
    </source>
</evidence>
<comment type="caution">
    <text evidence="2">The sequence shown here is derived from an EMBL/GenBank/DDBJ whole genome shotgun (WGS) entry which is preliminary data.</text>
</comment>
<keyword evidence="3" id="KW-1185">Reference proteome</keyword>
<accession>A0A9N9EB14</accession>
<feature type="non-terminal residue" evidence="2">
    <location>
        <position position="307"/>
    </location>
</feature>
<dbReference type="PANTHER" id="PTHR32046:SF12">
    <property type="entry name" value="AIG1-TYPE G DOMAIN-CONTAINING PROTEIN"/>
    <property type="match status" value="1"/>
</dbReference>
<dbReference type="Gene3D" id="3.40.50.300">
    <property type="entry name" value="P-loop containing nucleotide triphosphate hydrolases"/>
    <property type="match status" value="1"/>
</dbReference>